<feature type="compositionally biased region" description="Pro residues" evidence="6">
    <location>
        <begin position="113"/>
        <end position="123"/>
    </location>
</feature>
<evidence type="ECO:0000313" key="8">
    <source>
        <dbReference type="Proteomes" id="UP000187455"/>
    </source>
</evidence>
<evidence type="ECO:0000256" key="3">
    <source>
        <dbReference type="ARBA" id="ARBA00022692"/>
    </source>
</evidence>
<dbReference type="AlphaFoldDB" id="A0A1R0H4K8"/>
<dbReference type="OrthoDB" id="2802411at2759"/>
<protein>
    <submittedName>
        <fullName evidence="7">Plasma membrane proteolipid 3</fullName>
    </submittedName>
</protein>
<evidence type="ECO:0000256" key="5">
    <source>
        <dbReference type="ARBA" id="ARBA00023136"/>
    </source>
</evidence>
<evidence type="ECO:0000256" key="1">
    <source>
        <dbReference type="ARBA" id="ARBA00004370"/>
    </source>
</evidence>
<sequence>MSNCGSRVISVLFPPLGVLMNSGCTADLVINVALTTLGYFPGLIHACYIIDQSSIQRYQPAPVFGHFAGPHQTIYIINPSSPPDATVSESFNSSTPPPSKNPNAAQRTEIPDDLPPPKYDSLN</sequence>
<dbReference type="STRING" id="133383.A0A1R0H4K8"/>
<feature type="region of interest" description="Disordered" evidence="6">
    <location>
        <begin position="78"/>
        <end position="123"/>
    </location>
</feature>
<evidence type="ECO:0000256" key="6">
    <source>
        <dbReference type="SAM" id="MobiDB-lite"/>
    </source>
</evidence>
<comment type="subcellular location">
    <subcellularLocation>
        <location evidence="1">Membrane</location>
    </subcellularLocation>
</comment>
<dbReference type="Pfam" id="PF01679">
    <property type="entry name" value="Pmp3"/>
    <property type="match status" value="1"/>
</dbReference>
<keyword evidence="4" id="KW-1133">Transmembrane helix</keyword>
<dbReference type="GO" id="GO:0016020">
    <property type="term" value="C:membrane"/>
    <property type="evidence" value="ECO:0007669"/>
    <property type="project" value="UniProtKB-SubCell"/>
</dbReference>
<dbReference type="PANTHER" id="PTHR21659">
    <property type="entry name" value="HYDROPHOBIC PROTEIN RCI2 LOW TEMPERATURE AND SALT RESPONSIVE PROTEIN LTI6 -RELATED"/>
    <property type="match status" value="1"/>
</dbReference>
<name>A0A1R0H4K8_9FUNG</name>
<evidence type="ECO:0000256" key="2">
    <source>
        <dbReference type="ARBA" id="ARBA00009530"/>
    </source>
</evidence>
<gene>
    <name evidence="7" type="ORF">AYI68_g1849</name>
</gene>
<keyword evidence="3" id="KW-0812">Transmembrane</keyword>
<reference evidence="7 8" key="1">
    <citation type="journal article" date="2016" name="Mol. Biol. Evol.">
        <title>Genome-Wide Survey of Gut Fungi (Harpellales) Reveals the First Horizontally Transferred Ubiquitin Gene from a Mosquito Host.</title>
        <authorList>
            <person name="Wang Y."/>
            <person name="White M.M."/>
            <person name="Kvist S."/>
            <person name="Moncalvo J.M."/>
        </authorList>
    </citation>
    <scope>NUCLEOTIDE SEQUENCE [LARGE SCALE GENOMIC DNA]</scope>
    <source>
        <strain evidence="7 8">ALG-7-W6</strain>
    </source>
</reference>
<evidence type="ECO:0000256" key="4">
    <source>
        <dbReference type="ARBA" id="ARBA00022989"/>
    </source>
</evidence>
<keyword evidence="5" id="KW-0472">Membrane</keyword>
<organism evidence="7 8">
    <name type="scientific">Smittium mucronatum</name>
    <dbReference type="NCBI Taxonomy" id="133383"/>
    <lineage>
        <taxon>Eukaryota</taxon>
        <taxon>Fungi</taxon>
        <taxon>Fungi incertae sedis</taxon>
        <taxon>Zoopagomycota</taxon>
        <taxon>Kickxellomycotina</taxon>
        <taxon>Harpellomycetes</taxon>
        <taxon>Harpellales</taxon>
        <taxon>Legeriomycetaceae</taxon>
        <taxon>Smittium</taxon>
    </lineage>
</organism>
<dbReference type="PANTHER" id="PTHR21659:SF42">
    <property type="entry name" value="UPF0057 MEMBRANE PROTEIN ZK632.10-RELATED"/>
    <property type="match status" value="1"/>
</dbReference>
<accession>A0A1R0H4K8</accession>
<comment type="caution">
    <text evidence="7">The sequence shown here is derived from an EMBL/GenBank/DDBJ whole genome shotgun (WGS) entry which is preliminary data.</text>
</comment>
<keyword evidence="8" id="KW-1185">Reference proteome</keyword>
<comment type="similarity">
    <text evidence="2">Belongs to the UPF0057 (PMP3) family.</text>
</comment>
<dbReference type="Proteomes" id="UP000187455">
    <property type="component" value="Unassembled WGS sequence"/>
</dbReference>
<dbReference type="PROSITE" id="PS01309">
    <property type="entry name" value="UPF0057"/>
    <property type="match status" value="1"/>
</dbReference>
<dbReference type="EMBL" id="LSSL01000665">
    <property type="protein sequence ID" value="OLY83998.1"/>
    <property type="molecule type" value="Genomic_DNA"/>
</dbReference>
<evidence type="ECO:0000313" key="7">
    <source>
        <dbReference type="EMBL" id="OLY83998.1"/>
    </source>
</evidence>
<proteinExistence type="inferred from homology"/>
<dbReference type="InterPro" id="IPR000612">
    <property type="entry name" value="PMP3"/>
</dbReference>